<feature type="transmembrane region" description="Helical" evidence="9">
    <location>
        <begin position="108"/>
        <end position="127"/>
    </location>
</feature>
<evidence type="ECO:0000256" key="7">
    <source>
        <dbReference type="ARBA" id="ARBA00023136"/>
    </source>
</evidence>
<proteinExistence type="inferred from homology"/>
<evidence type="ECO:0000256" key="3">
    <source>
        <dbReference type="ARBA" id="ARBA00011738"/>
    </source>
</evidence>
<comment type="similarity">
    <text evidence="2 9">Belongs to the NIPA (TC 2.A.7) family.</text>
</comment>
<evidence type="ECO:0000256" key="8">
    <source>
        <dbReference type="ARBA" id="ARBA00025284"/>
    </source>
</evidence>
<dbReference type="GO" id="GO:0015095">
    <property type="term" value="F:magnesium ion transmembrane transporter activity"/>
    <property type="evidence" value="ECO:0007669"/>
    <property type="project" value="UniProtKB-UniRule"/>
</dbReference>
<comment type="function">
    <text evidence="8 9">Acts as a Mg(2+) transporter. Can also transport other divalent cations such as Fe(2+), Sr(2+), Ba(2+), Mn(2+) and Co(2+) but to a much less extent than Mg(2+).</text>
</comment>
<evidence type="ECO:0000256" key="4">
    <source>
        <dbReference type="ARBA" id="ARBA00022692"/>
    </source>
</evidence>
<organism evidence="10">
    <name type="scientific">Daucus carota subsp. sativus</name>
    <name type="common">Carrot</name>
    <dbReference type="NCBI Taxonomy" id="79200"/>
    <lineage>
        <taxon>Eukaryota</taxon>
        <taxon>Viridiplantae</taxon>
        <taxon>Streptophyta</taxon>
        <taxon>Embryophyta</taxon>
        <taxon>Tracheophyta</taxon>
        <taxon>Spermatophyta</taxon>
        <taxon>Magnoliopsida</taxon>
        <taxon>eudicotyledons</taxon>
        <taxon>Gunneridae</taxon>
        <taxon>Pentapetalae</taxon>
        <taxon>asterids</taxon>
        <taxon>campanulids</taxon>
        <taxon>Apiales</taxon>
        <taxon>Apiaceae</taxon>
        <taxon>Apioideae</taxon>
        <taxon>Scandiceae</taxon>
        <taxon>Daucinae</taxon>
        <taxon>Daucus</taxon>
        <taxon>Daucus sect. Daucus</taxon>
    </lineage>
</organism>
<evidence type="ECO:0000256" key="6">
    <source>
        <dbReference type="ARBA" id="ARBA00022989"/>
    </source>
</evidence>
<feature type="transmembrane region" description="Helical" evidence="9">
    <location>
        <begin position="147"/>
        <end position="165"/>
    </location>
</feature>
<feature type="transmembrane region" description="Helical" evidence="9">
    <location>
        <begin position="6"/>
        <end position="25"/>
    </location>
</feature>
<feature type="transmembrane region" description="Helical" evidence="9">
    <location>
        <begin position="177"/>
        <end position="200"/>
    </location>
</feature>
<dbReference type="AlphaFoldDB" id="A0A162AHZ8"/>
<feature type="transmembrane region" description="Helical" evidence="9">
    <location>
        <begin position="212"/>
        <end position="233"/>
    </location>
</feature>
<dbReference type="GO" id="GO:0005886">
    <property type="term" value="C:plasma membrane"/>
    <property type="evidence" value="ECO:0007669"/>
    <property type="project" value="UniProtKB-SubCell"/>
</dbReference>
<evidence type="ECO:0000256" key="9">
    <source>
        <dbReference type="RuleBase" id="RU363078"/>
    </source>
</evidence>
<evidence type="ECO:0000256" key="5">
    <source>
        <dbReference type="ARBA" id="ARBA00022753"/>
    </source>
</evidence>
<dbReference type="PANTHER" id="PTHR12570">
    <property type="match status" value="1"/>
</dbReference>
<dbReference type="OMA" id="DFITIMR"/>
<keyword evidence="9" id="KW-0406">Ion transport</keyword>
<accession>A0A162AHZ8</accession>
<keyword evidence="9" id="KW-0813">Transport</keyword>
<dbReference type="InterPro" id="IPR008521">
    <property type="entry name" value="Mg_trans_NIPA"/>
</dbReference>
<comment type="caution">
    <text evidence="9">Lacks conserved residue(s) required for the propagation of feature annotation.</text>
</comment>
<evidence type="ECO:0000256" key="1">
    <source>
        <dbReference type="ARBA" id="ARBA00004141"/>
    </source>
</evidence>
<dbReference type="SUPFAM" id="SSF103481">
    <property type="entry name" value="Multidrug resistance efflux transporter EmrE"/>
    <property type="match status" value="1"/>
</dbReference>
<name>A0A162AHZ8_DAUCS</name>
<evidence type="ECO:0000256" key="2">
    <source>
        <dbReference type="ARBA" id="ARBA00007001"/>
    </source>
</evidence>
<comment type="subcellular location">
    <subcellularLocation>
        <location evidence="9">Cell membrane</location>
        <topology evidence="9">Multi-pass membrane protein</topology>
    </subcellularLocation>
    <subcellularLocation>
        <location evidence="9">Early endosome</location>
    </subcellularLocation>
    <subcellularLocation>
        <location evidence="1">Membrane</location>
        <topology evidence="1">Multi-pass membrane protein</topology>
    </subcellularLocation>
</comment>
<sequence length="248" mass="26590">MYKENYLGFGLAVASSAFIGSSFIIKKKGLQRAAASGSHAGKSGAGGYGYLLEPLWWVGMITMIVGEFANFVAYIYAPAVLVTPLGALSIIVSAILAHFLLKEKLRKMGILGCALCVIGSTIIVLHAPGEHSISSVDEIWALATQPAFLIYTALAIAVVLVLVLYCESRYGQTNMMIYIGVCSINGSLTVMSIKAIGIAIKLTFEGSSQVAHFQTWIFVMVAVSCIITQLNYLNKVTKLFMPPLPPSK</sequence>
<dbReference type="GO" id="GO:0005769">
    <property type="term" value="C:early endosome"/>
    <property type="evidence" value="ECO:0007669"/>
    <property type="project" value="UniProtKB-SubCell"/>
</dbReference>
<comment type="subunit">
    <text evidence="3 9">Homodimer.</text>
</comment>
<keyword evidence="6 9" id="KW-1133">Transmembrane helix</keyword>
<dbReference type="Gramene" id="KZN01343">
    <property type="protein sequence ID" value="KZN01343"/>
    <property type="gene ID" value="DCAR_010097"/>
</dbReference>
<keyword evidence="5 9" id="KW-0967">Endosome</keyword>
<dbReference type="Pfam" id="PF05653">
    <property type="entry name" value="Mg_trans_NIPA"/>
    <property type="match status" value="1"/>
</dbReference>
<keyword evidence="7 9" id="KW-0472">Membrane</keyword>
<keyword evidence="9" id="KW-0460">Magnesium</keyword>
<protein>
    <recommendedName>
        <fullName evidence="9">Probable magnesium transporter</fullName>
    </recommendedName>
</protein>
<feature type="transmembrane region" description="Helical" evidence="9">
    <location>
        <begin position="82"/>
        <end position="101"/>
    </location>
</feature>
<comment type="caution">
    <text evidence="10">The sequence shown here is derived from an EMBL/GenBank/DDBJ whole genome shotgun (WGS) entry which is preliminary data.</text>
</comment>
<gene>
    <name evidence="10" type="ORF">DCAR_010097</name>
</gene>
<dbReference type="PANTHER" id="PTHR12570:SF25">
    <property type="entry name" value="MAGNESIUM TRANSPORTER-RELATED"/>
    <property type="match status" value="1"/>
</dbReference>
<keyword evidence="4 9" id="KW-0812">Transmembrane</keyword>
<reference evidence="10" key="1">
    <citation type="journal article" date="2016" name="Nat. Genet.">
        <title>A high-quality carrot genome assembly provides new insights into carotenoid accumulation and asterid genome evolution.</title>
        <authorList>
            <person name="Iorizzo M."/>
            <person name="Ellison S."/>
            <person name="Senalik D."/>
            <person name="Zeng P."/>
            <person name="Satapoomin P."/>
            <person name="Huang J."/>
            <person name="Bowman M."/>
            <person name="Iovene M."/>
            <person name="Sanseverino W."/>
            <person name="Cavagnaro P."/>
            <person name="Yildiz M."/>
            <person name="Macko-Podgorni A."/>
            <person name="Moranska E."/>
            <person name="Grzebelus E."/>
            <person name="Grzebelus D."/>
            <person name="Ashrafi H."/>
            <person name="Zheng Z."/>
            <person name="Cheng S."/>
            <person name="Spooner D."/>
            <person name="Van Deynze A."/>
            <person name="Simon P."/>
        </authorList>
    </citation>
    <scope>NUCLEOTIDE SEQUENCE [LARGE SCALE GENOMIC DNA]</scope>
    <source>
        <tissue evidence="10">Leaf</tissue>
    </source>
</reference>
<evidence type="ECO:0000313" key="10">
    <source>
        <dbReference type="EMBL" id="KZN01343.1"/>
    </source>
</evidence>
<keyword evidence="9" id="KW-1003">Cell membrane</keyword>
<dbReference type="InterPro" id="IPR037185">
    <property type="entry name" value="EmrE-like"/>
</dbReference>
<dbReference type="EMBL" id="LNRQ01000003">
    <property type="protein sequence ID" value="KZN01343.1"/>
    <property type="molecule type" value="Genomic_DNA"/>
</dbReference>